<keyword evidence="3" id="KW-1185">Reference proteome</keyword>
<evidence type="ECO:0000313" key="3">
    <source>
        <dbReference type="Proteomes" id="UP000277671"/>
    </source>
</evidence>
<organism evidence="2 3">
    <name type="scientific">Micromonospora pisi</name>
    <dbReference type="NCBI Taxonomy" id="589240"/>
    <lineage>
        <taxon>Bacteria</taxon>
        <taxon>Bacillati</taxon>
        <taxon>Actinomycetota</taxon>
        <taxon>Actinomycetes</taxon>
        <taxon>Micromonosporales</taxon>
        <taxon>Micromonosporaceae</taxon>
        <taxon>Micromonospora</taxon>
    </lineage>
</organism>
<feature type="region of interest" description="Disordered" evidence="1">
    <location>
        <begin position="97"/>
        <end position="134"/>
    </location>
</feature>
<proteinExistence type="predicted"/>
<comment type="caution">
    <text evidence="2">The sequence shown here is derived from an EMBL/GenBank/DDBJ whole genome shotgun (WGS) entry which is preliminary data.</text>
</comment>
<evidence type="ECO:0000256" key="1">
    <source>
        <dbReference type="SAM" id="MobiDB-lite"/>
    </source>
</evidence>
<feature type="region of interest" description="Disordered" evidence="1">
    <location>
        <begin position="34"/>
        <end position="55"/>
    </location>
</feature>
<feature type="compositionally biased region" description="Basic and acidic residues" evidence="1">
    <location>
        <begin position="39"/>
        <end position="49"/>
    </location>
</feature>
<dbReference type="AlphaFoldDB" id="A0A495JUU8"/>
<dbReference type="RefSeq" id="WP_147457241.1">
    <property type="nucleotide sequence ID" value="NZ_RBKT01000001.1"/>
</dbReference>
<reference evidence="2 3" key="1">
    <citation type="submission" date="2018-10" db="EMBL/GenBank/DDBJ databases">
        <title>Sequencing the genomes of 1000 actinobacteria strains.</title>
        <authorList>
            <person name="Klenk H.-P."/>
        </authorList>
    </citation>
    <scope>NUCLEOTIDE SEQUENCE [LARGE SCALE GENOMIC DNA]</scope>
    <source>
        <strain evidence="2 3">DSM 45175</strain>
    </source>
</reference>
<sequence>MPMTAGGSGGQVSVVITERAARRNADYTQKLAGLGHLPADAEPKAEPKAELPGPPTFDVRVNGVLIPAVVRGYEIGHSPTGTVVVFTVDADQVSIGRAAPVTTPEGRASRSWGNPAQRDPRESIPGWTPEVVGG</sequence>
<accession>A0A495JUU8</accession>
<name>A0A495JUU8_9ACTN</name>
<gene>
    <name evidence="2" type="ORF">BDK92_7250</name>
</gene>
<evidence type="ECO:0000313" key="2">
    <source>
        <dbReference type="EMBL" id="RKR92770.1"/>
    </source>
</evidence>
<protein>
    <submittedName>
        <fullName evidence="2">Uncharacterized protein</fullName>
    </submittedName>
</protein>
<dbReference type="EMBL" id="RBKT01000001">
    <property type="protein sequence ID" value="RKR92770.1"/>
    <property type="molecule type" value="Genomic_DNA"/>
</dbReference>
<dbReference type="Proteomes" id="UP000277671">
    <property type="component" value="Unassembled WGS sequence"/>
</dbReference>